<reference evidence="8" key="1">
    <citation type="submission" date="2017-04" db="EMBL/GenBank/DDBJ databases">
        <title>Plasmodium gonderi genome.</title>
        <authorList>
            <person name="Arisue N."/>
            <person name="Honma H."/>
            <person name="Kawai S."/>
            <person name="Tougan T."/>
            <person name="Tanabe K."/>
            <person name="Horii T."/>
        </authorList>
    </citation>
    <scope>NUCLEOTIDE SEQUENCE [LARGE SCALE GENOMIC DNA]</scope>
    <source>
        <strain evidence="8">ATCC 30045</strain>
    </source>
</reference>
<dbReference type="OMA" id="KPSGSIH"/>
<dbReference type="Gene3D" id="3.40.50.620">
    <property type="entry name" value="HUPs"/>
    <property type="match status" value="2"/>
</dbReference>
<dbReference type="PANTHER" id="PTHR43766">
    <property type="entry name" value="TRYPTOPHAN--TRNA LIGASE, MITOCHONDRIAL"/>
    <property type="match status" value="1"/>
</dbReference>
<evidence type="ECO:0000256" key="6">
    <source>
        <dbReference type="SAM" id="SignalP"/>
    </source>
</evidence>
<dbReference type="GeneID" id="39750627"/>
<dbReference type="Pfam" id="PF00579">
    <property type="entry name" value="tRNA-synt_1b"/>
    <property type="match status" value="1"/>
</dbReference>
<name>A0A1Y1JN34_PLAGO</name>
<evidence type="ECO:0000313" key="7">
    <source>
        <dbReference type="EMBL" id="GAW83881.1"/>
    </source>
</evidence>
<organism evidence="7 8">
    <name type="scientific">Plasmodium gonderi</name>
    <dbReference type="NCBI Taxonomy" id="77519"/>
    <lineage>
        <taxon>Eukaryota</taxon>
        <taxon>Sar</taxon>
        <taxon>Alveolata</taxon>
        <taxon>Apicomplexa</taxon>
        <taxon>Aconoidasida</taxon>
        <taxon>Haemosporida</taxon>
        <taxon>Plasmodiidae</taxon>
        <taxon>Plasmodium</taxon>
        <taxon>Plasmodium (Plasmodium)</taxon>
    </lineage>
</organism>
<evidence type="ECO:0000256" key="2">
    <source>
        <dbReference type="ARBA" id="ARBA00022741"/>
    </source>
</evidence>
<dbReference type="RefSeq" id="XP_028546470.1">
    <property type="nucleotide sequence ID" value="XM_028690669.1"/>
</dbReference>
<dbReference type="OrthoDB" id="15808at2759"/>
<dbReference type="AlphaFoldDB" id="A0A1Y1JN34"/>
<keyword evidence="4" id="KW-0648">Protein biosynthesis</keyword>
<protein>
    <submittedName>
        <fullName evidence="7">Tryptophan--tRNA ligase</fullName>
    </submittedName>
</protein>
<dbReference type="InterPro" id="IPR050203">
    <property type="entry name" value="Trp-tRNA_synthetase"/>
</dbReference>
<comment type="caution">
    <text evidence="7">The sequence shown here is derived from an EMBL/GenBank/DDBJ whole genome shotgun (WGS) entry which is preliminary data.</text>
</comment>
<dbReference type="InterPro" id="IPR001412">
    <property type="entry name" value="aa-tRNA-synth_I_CS"/>
</dbReference>
<dbReference type="GO" id="GO:0006436">
    <property type="term" value="P:tryptophanyl-tRNA aminoacylation"/>
    <property type="evidence" value="ECO:0007669"/>
    <property type="project" value="TreeGrafter"/>
</dbReference>
<dbReference type="EMBL" id="BDQF01000015">
    <property type="protein sequence ID" value="GAW83881.1"/>
    <property type="molecule type" value="Genomic_DNA"/>
</dbReference>
<dbReference type="Proteomes" id="UP000195521">
    <property type="component" value="Unassembled WGS sequence"/>
</dbReference>
<feature type="chain" id="PRO_5012349854" evidence="6">
    <location>
        <begin position="24"/>
        <end position="603"/>
    </location>
</feature>
<dbReference type="InterPro" id="IPR014729">
    <property type="entry name" value="Rossmann-like_a/b/a_fold"/>
</dbReference>
<dbReference type="InterPro" id="IPR002305">
    <property type="entry name" value="aa-tRNA-synth_Ic"/>
</dbReference>
<keyword evidence="8" id="KW-1185">Reference proteome</keyword>
<keyword evidence="3" id="KW-0067">ATP-binding</keyword>
<keyword evidence="5" id="KW-0030">Aminoacyl-tRNA synthetase</keyword>
<evidence type="ECO:0000256" key="5">
    <source>
        <dbReference type="ARBA" id="ARBA00023146"/>
    </source>
</evidence>
<keyword evidence="1 7" id="KW-0436">Ligase</keyword>
<keyword evidence="2" id="KW-0547">Nucleotide-binding</keyword>
<dbReference type="SUPFAM" id="SSF52374">
    <property type="entry name" value="Nucleotidylyl transferase"/>
    <property type="match status" value="1"/>
</dbReference>
<accession>A0A1Y1JN34</accession>
<dbReference type="PANTHER" id="PTHR43766:SF1">
    <property type="entry name" value="TRYPTOPHAN--TRNA LIGASE, MITOCHONDRIAL"/>
    <property type="match status" value="1"/>
</dbReference>
<evidence type="ECO:0000256" key="3">
    <source>
        <dbReference type="ARBA" id="ARBA00022840"/>
    </source>
</evidence>
<feature type="signal peptide" evidence="6">
    <location>
        <begin position="1"/>
        <end position="23"/>
    </location>
</feature>
<sequence>MRNERVLILSFLLMLQSMLCANGRRGHKKVYPTFLFKTDKVIKQKFKFKSKYKLKSSRTFLTGIKPSGNIHLGNYIGCLNPIINVEATKIKNMCEKSKTANLVNINKIIIIADLHSLTNINNIFTLKQNVIHSVNIILSLIIDMYVKKKKYIDVLINNVKLEDLLKLFKINKFLSDEKLNNLEPSTKESHKMYSFLNCQSRNDKSNVPNDLRILLSDEMDNLSNVQSTQVNKKMKEKKHEAQQMNSKQYIKQRHSFYIFKQSDIAQHMSLYYLINSFTSINLLNTHIHIRNVTKDKSVALLSYPNLMLADILLYEPDYLIVGEDQKKNIEIIKKISKKINSYFPDIIKLPKIYSSKFNIQIMNLDGHKKMSKDNDTSLNEKKLHNIIYLFYEKHIIEKKIKKAKTDNYNNLIYAQPGRREINNLMNIFFFFYYYKMKSIHTPLNQQTHITPHQEHIDELFLHKHEQVIHKYHPPFSTTLENVNNSNNNNTSLYSNSKQNDNIILQMSAKKINEGKLYLTRNNINSNINPQIGNHILSFYNNNYSVFKYELSNLIYDHFLLSKYIHSLLQMNNNLVNQVLKDGKKCISTMAKKNFQIFKNRLNI</sequence>
<dbReference type="GO" id="GO:0004830">
    <property type="term" value="F:tryptophan-tRNA ligase activity"/>
    <property type="evidence" value="ECO:0007669"/>
    <property type="project" value="TreeGrafter"/>
</dbReference>
<evidence type="ECO:0000313" key="8">
    <source>
        <dbReference type="Proteomes" id="UP000195521"/>
    </source>
</evidence>
<keyword evidence="6" id="KW-0732">Signal</keyword>
<gene>
    <name evidence="7" type="ORF">PGO_146790</name>
</gene>
<proteinExistence type="predicted"/>
<dbReference type="GO" id="GO:0005739">
    <property type="term" value="C:mitochondrion"/>
    <property type="evidence" value="ECO:0007669"/>
    <property type="project" value="TreeGrafter"/>
</dbReference>
<dbReference type="GO" id="GO:0005524">
    <property type="term" value="F:ATP binding"/>
    <property type="evidence" value="ECO:0007669"/>
    <property type="project" value="UniProtKB-KW"/>
</dbReference>
<evidence type="ECO:0000256" key="1">
    <source>
        <dbReference type="ARBA" id="ARBA00022598"/>
    </source>
</evidence>
<dbReference type="PROSITE" id="PS00178">
    <property type="entry name" value="AA_TRNA_LIGASE_I"/>
    <property type="match status" value="1"/>
</dbReference>
<evidence type="ECO:0000256" key="4">
    <source>
        <dbReference type="ARBA" id="ARBA00022917"/>
    </source>
</evidence>